<name>A0ABY2YSW1_9LACO</name>
<comment type="caution">
    <text evidence="8">The sequence shown here is derived from an EMBL/GenBank/DDBJ whole genome shotgun (WGS) entry which is preliminary data.</text>
</comment>
<keyword evidence="2 6" id="KW-0489">Methyltransferase</keyword>
<dbReference type="InterPro" id="IPR001525">
    <property type="entry name" value="C5_MeTfrase"/>
</dbReference>
<evidence type="ECO:0000256" key="3">
    <source>
        <dbReference type="ARBA" id="ARBA00022679"/>
    </source>
</evidence>
<dbReference type="PRINTS" id="PR00105">
    <property type="entry name" value="C5METTRFRASE"/>
</dbReference>
<dbReference type="SUPFAM" id="SSF53335">
    <property type="entry name" value="S-adenosyl-L-methionine-dependent methyltransferases"/>
    <property type="match status" value="1"/>
</dbReference>
<dbReference type="GO" id="GO:0032259">
    <property type="term" value="P:methylation"/>
    <property type="evidence" value="ECO:0007669"/>
    <property type="project" value="UniProtKB-KW"/>
</dbReference>
<keyword evidence="3 6" id="KW-0808">Transferase</keyword>
<evidence type="ECO:0000313" key="9">
    <source>
        <dbReference type="Proteomes" id="UP000767392"/>
    </source>
</evidence>
<dbReference type="GO" id="GO:0003886">
    <property type="term" value="F:DNA (cytosine-5-)-methyltransferase activity"/>
    <property type="evidence" value="ECO:0007669"/>
    <property type="project" value="UniProtKB-EC"/>
</dbReference>
<dbReference type="InterPro" id="IPR050750">
    <property type="entry name" value="C5-MTase"/>
</dbReference>
<dbReference type="InterPro" id="IPR031303">
    <property type="entry name" value="C5_meth_CS"/>
</dbReference>
<evidence type="ECO:0000256" key="5">
    <source>
        <dbReference type="ARBA" id="ARBA00022747"/>
    </source>
</evidence>
<organism evidence="8 9">
    <name type="scientific">Apilactobacillus timberlakei</name>
    <dbReference type="NCBI Taxonomy" id="2008380"/>
    <lineage>
        <taxon>Bacteria</taxon>
        <taxon>Bacillati</taxon>
        <taxon>Bacillota</taxon>
        <taxon>Bacilli</taxon>
        <taxon>Lactobacillales</taxon>
        <taxon>Lactobacillaceae</taxon>
        <taxon>Apilactobacillus</taxon>
    </lineage>
</organism>
<evidence type="ECO:0000256" key="2">
    <source>
        <dbReference type="ARBA" id="ARBA00022603"/>
    </source>
</evidence>
<feature type="active site" evidence="6">
    <location>
        <position position="76"/>
    </location>
</feature>
<accession>A0ABY2YSW1</accession>
<dbReference type="Proteomes" id="UP000767392">
    <property type="component" value="Unassembled WGS sequence"/>
</dbReference>
<dbReference type="InterPro" id="IPR029063">
    <property type="entry name" value="SAM-dependent_MTases_sf"/>
</dbReference>
<keyword evidence="5" id="KW-0680">Restriction system</keyword>
<dbReference type="EMBL" id="QUAM01000008">
    <property type="protein sequence ID" value="TPR12431.1"/>
    <property type="molecule type" value="Genomic_DNA"/>
</dbReference>
<dbReference type="PROSITE" id="PS51679">
    <property type="entry name" value="SAM_MT_C5"/>
    <property type="match status" value="1"/>
</dbReference>
<dbReference type="PROSITE" id="PS00095">
    <property type="entry name" value="C5_MTASE_2"/>
    <property type="match status" value="1"/>
</dbReference>
<dbReference type="RefSeq" id="WP_105988437.1">
    <property type="nucleotide sequence ID" value="NZ_POST01000007.1"/>
</dbReference>
<dbReference type="PANTHER" id="PTHR46098:SF1">
    <property type="entry name" value="TRNA (CYTOSINE(38)-C(5))-METHYLTRANSFERASE"/>
    <property type="match status" value="1"/>
</dbReference>
<protein>
    <recommendedName>
        <fullName evidence="1">DNA (cytosine-5-)-methyltransferase</fullName>
        <ecNumber evidence="1">2.1.1.37</ecNumber>
    </recommendedName>
</protein>
<reference evidence="8 9" key="1">
    <citation type="submission" date="2018-08" db="EMBL/GenBank/DDBJ databases">
        <title>Comparative genomics of wild bee and flower associated Lactobacillus reveals potential adaptation to the bee host.</title>
        <authorList>
            <person name="Vuong H.Q."/>
            <person name="Mcfrederick Q.S."/>
        </authorList>
    </citation>
    <scope>NUCLEOTIDE SEQUENCE [LARGE SCALE GENOMIC DNA]</scope>
    <source>
        <strain evidence="8 9">HV_04</strain>
    </source>
</reference>
<dbReference type="Pfam" id="PF00145">
    <property type="entry name" value="DNA_methylase"/>
    <property type="match status" value="1"/>
</dbReference>
<comment type="similarity">
    <text evidence="6 7">Belongs to the class I-like SAM-binding methyltransferase superfamily. C5-methyltransferase family.</text>
</comment>
<sequence length="408" mass="46419">MKAIKFIDMFAGIGGMRLGMEKAGHECVGWIEIDKFARKSYKNIHNNEGVWNANDVTQIESRELPKADCWNFGFPCQDISMAGKQKGFTEGKRSSLFFTVMGLIDELQEKDKPKYLFIENVKNLLSINRGLDFAKLLVEMDKRGYDAEWSVLDSSEVVPQHRERIFIIGHLRGRSTTKVFPITRKNTKDSSRKIKVMANASRTGYKSADVISSLGISKTLTATDYKHPQKVAVSNRKKIQYFYDPRKHGKYGSRNCVLKVNSICNTLNCMQGGGLTPKVAMPLKYTKYNKLMQWHYDKVKVMQNTKKGYDLASIGDTININYPNNTNRRGRVGKHRSNTVLSSGNSYAVVLPKYKIRKLTPKECWRLQGFPDYAFNKAKDINSDSQLYKQAGNAVTVPVIYEIAKKMV</sequence>
<proteinExistence type="inferred from homology"/>
<dbReference type="Gene3D" id="3.90.120.10">
    <property type="entry name" value="DNA Methylase, subunit A, domain 2"/>
    <property type="match status" value="1"/>
</dbReference>
<evidence type="ECO:0000256" key="4">
    <source>
        <dbReference type="ARBA" id="ARBA00022691"/>
    </source>
</evidence>
<keyword evidence="9" id="KW-1185">Reference proteome</keyword>
<dbReference type="NCBIfam" id="TIGR00675">
    <property type="entry name" value="dcm"/>
    <property type="match status" value="1"/>
</dbReference>
<dbReference type="EC" id="2.1.1.37" evidence="1"/>
<dbReference type="PANTHER" id="PTHR46098">
    <property type="entry name" value="TRNA (CYTOSINE(38)-C(5))-METHYLTRANSFERASE"/>
    <property type="match status" value="1"/>
</dbReference>
<gene>
    <name evidence="8" type="primary">dcm</name>
    <name evidence="8" type="ORF">DY048_07730</name>
</gene>
<evidence type="ECO:0000313" key="8">
    <source>
        <dbReference type="EMBL" id="TPR12431.1"/>
    </source>
</evidence>
<evidence type="ECO:0000256" key="7">
    <source>
        <dbReference type="RuleBase" id="RU000416"/>
    </source>
</evidence>
<keyword evidence="4 6" id="KW-0949">S-adenosyl-L-methionine</keyword>
<dbReference type="Gene3D" id="3.40.50.150">
    <property type="entry name" value="Vaccinia Virus protein VP39"/>
    <property type="match status" value="1"/>
</dbReference>
<evidence type="ECO:0000256" key="1">
    <source>
        <dbReference type="ARBA" id="ARBA00011975"/>
    </source>
</evidence>
<evidence type="ECO:0000256" key="6">
    <source>
        <dbReference type="PROSITE-ProRule" id="PRU01016"/>
    </source>
</evidence>